<sequence length="241" mass="26417">MDSDDELPHWSVLIGRNAGGSGTKNKEVRAGKRKAFSSPTSGLKTKVPPKSPKKRRTNTGKAKTIPAVSEIIELSSDDEQVKCPTAVRSRSSNIKSPFNMKAEKRLGLGTRSPGTCTLGWSVYIILTPYFLESNNTPTHGARTHATAPASRQPTSYFGRLYTGHKLECIPRAPIESANESMDVVPGKEKDEDARSMTLDAPADSETPVNLSRTYFERICKWVGHEVDFNVGRINLRGSNTL</sequence>
<keyword evidence="3" id="KW-1185">Reference proteome</keyword>
<comment type="caution">
    <text evidence="2">The sequence shown here is derived from an EMBL/GenBank/DDBJ whole genome shotgun (WGS) entry which is preliminary data.</text>
</comment>
<gene>
    <name evidence="2" type="ORF">IW261DRAFT_720093</name>
</gene>
<protein>
    <submittedName>
        <fullName evidence="2">Uncharacterized protein</fullName>
    </submittedName>
</protein>
<reference evidence="2" key="1">
    <citation type="submission" date="2023-06" db="EMBL/GenBank/DDBJ databases">
        <authorList>
            <consortium name="Lawrence Berkeley National Laboratory"/>
            <person name="Ahrendt S."/>
            <person name="Sahu N."/>
            <person name="Indic B."/>
            <person name="Wong-Bajracharya J."/>
            <person name="Merenyi Z."/>
            <person name="Ke H.-M."/>
            <person name="Monk M."/>
            <person name="Kocsube S."/>
            <person name="Drula E."/>
            <person name="Lipzen A."/>
            <person name="Balint B."/>
            <person name="Henrissat B."/>
            <person name="Andreopoulos B."/>
            <person name="Martin F.M."/>
            <person name="Harder C.B."/>
            <person name="Rigling D."/>
            <person name="Ford K.L."/>
            <person name="Foster G.D."/>
            <person name="Pangilinan J."/>
            <person name="Papanicolaou A."/>
            <person name="Barry K."/>
            <person name="LaButti K."/>
            <person name="Viragh M."/>
            <person name="Koriabine M."/>
            <person name="Yan M."/>
            <person name="Riley R."/>
            <person name="Champramary S."/>
            <person name="Plett K.L."/>
            <person name="Tsai I.J."/>
            <person name="Slot J."/>
            <person name="Sipos G."/>
            <person name="Plett J."/>
            <person name="Nagy L.G."/>
            <person name="Grigoriev I.V."/>
        </authorList>
    </citation>
    <scope>NUCLEOTIDE SEQUENCE</scope>
    <source>
        <strain evidence="2">ICMP 16352</strain>
    </source>
</reference>
<dbReference type="Proteomes" id="UP001175227">
    <property type="component" value="Unassembled WGS sequence"/>
</dbReference>
<dbReference type="AlphaFoldDB" id="A0AA39NWE8"/>
<name>A0AA39NWE8_9AGAR</name>
<accession>A0AA39NWE8</accession>
<proteinExistence type="predicted"/>
<dbReference type="EMBL" id="JAUEPR010000035">
    <property type="protein sequence ID" value="KAK0473107.1"/>
    <property type="molecule type" value="Genomic_DNA"/>
</dbReference>
<feature type="region of interest" description="Disordered" evidence="1">
    <location>
        <begin position="1"/>
        <end position="63"/>
    </location>
</feature>
<evidence type="ECO:0000256" key="1">
    <source>
        <dbReference type="SAM" id="MobiDB-lite"/>
    </source>
</evidence>
<organism evidence="2 3">
    <name type="scientific">Armillaria novae-zelandiae</name>
    <dbReference type="NCBI Taxonomy" id="153914"/>
    <lineage>
        <taxon>Eukaryota</taxon>
        <taxon>Fungi</taxon>
        <taxon>Dikarya</taxon>
        <taxon>Basidiomycota</taxon>
        <taxon>Agaricomycotina</taxon>
        <taxon>Agaricomycetes</taxon>
        <taxon>Agaricomycetidae</taxon>
        <taxon>Agaricales</taxon>
        <taxon>Marasmiineae</taxon>
        <taxon>Physalacriaceae</taxon>
        <taxon>Armillaria</taxon>
    </lineage>
</organism>
<evidence type="ECO:0000313" key="3">
    <source>
        <dbReference type="Proteomes" id="UP001175227"/>
    </source>
</evidence>
<evidence type="ECO:0000313" key="2">
    <source>
        <dbReference type="EMBL" id="KAK0473107.1"/>
    </source>
</evidence>